<feature type="domain" description="Glycosyl-hydrolase 97 catalytic" evidence="6">
    <location>
        <begin position="326"/>
        <end position="481"/>
    </location>
</feature>
<dbReference type="InterPro" id="IPR013785">
    <property type="entry name" value="Aldolase_TIM"/>
</dbReference>
<sequence length="678" mass="76253">MPGVSTLSRCPKSRNCARGNFSKRSSLSTENYLQVRYPIIMRRFLSIFCILFCLTSVVFSQGKYTLKSPDGNISANITSGKTLGYSVALKQQEIIGFSPIGLKLENEILGNNAVPDQTSTQKTTKYNELTLSFAKRYKVVFRLYNEGFAYRFITHLKDSVKVLDETATFNIKPDAAAVLQETDNYTTWEGTYVKSNAVEAIPLGKRATTPALFAYPNEVKVVIAEADLFDYPGMYIKKEKSDFIGEWAQFPSRTVMGSWGNFVSVVKDRYPFIAKTTGDRSYPWRIAIISTDDKQLLTNHLVTELATPSKIKDASWIKPGKAAWEWWHDALLPGAAIPSGMDNRNTALYNYYVDFAAANKLEYLMVDAGWSNNYDLTRINPKNDIRAVIAHAKSKNVGVFLWCVATTLLKDLDKNLNFIQSLGAVGLKVDFIDRDDQEAIKWFELIAEAAAKRKLMINFHGCSKPTGLEKTYPNIVNYEAVRGAESNKWDYTINPDLHLLIPFTRMLAGPFDYTPGAMRNKTKETFKPIDPGLPSAQGTRCHELAMYVVYNQPFAMLSDSPTAYMKEDTIMRFLSAVPTVFDEEKALSAKLGEQVVMAKRKGKNWFVGGMTNWNEREVNVDFSFLPSSQQYQAEIYIDGPGANVNAEEYLYKTIQVNNKTILPVKMAKGGGFAIFIHP</sequence>
<dbReference type="Gene3D" id="2.60.40.1180">
    <property type="entry name" value="Golgi alpha-mannosidase II"/>
    <property type="match status" value="1"/>
</dbReference>
<dbReference type="GO" id="GO:0030246">
    <property type="term" value="F:carbohydrate binding"/>
    <property type="evidence" value="ECO:0007669"/>
    <property type="project" value="InterPro"/>
</dbReference>
<dbReference type="AlphaFoldDB" id="A0A369Q323"/>
<organism evidence="9 10">
    <name type="scientific">Pedobacter chinensis</name>
    <dbReference type="NCBI Taxonomy" id="2282421"/>
    <lineage>
        <taxon>Bacteria</taxon>
        <taxon>Pseudomonadati</taxon>
        <taxon>Bacteroidota</taxon>
        <taxon>Sphingobacteriia</taxon>
        <taxon>Sphingobacteriales</taxon>
        <taxon>Sphingobacteriaceae</taxon>
        <taxon>Pedobacter</taxon>
    </lineage>
</organism>
<dbReference type="InterPro" id="IPR013780">
    <property type="entry name" value="Glyco_hydro_b"/>
</dbReference>
<dbReference type="Proteomes" id="UP000253961">
    <property type="component" value="Unassembled WGS sequence"/>
</dbReference>
<dbReference type="InterPro" id="IPR019563">
    <property type="entry name" value="GH97_catalytic"/>
</dbReference>
<evidence type="ECO:0000256" key="3">
    <source>
        <dbReference type="ARBA" id="ARBA00022801"/>
    </source>
</evidence>
<feature type="domain" description="Glycosyl-hydrolase 97 C-terminal oligomerisation" evidence="8">
    <location>
        <begin position="581"/>
        <end position="676"/>
    </location>
</feature>
<evidence type="ECO:0000259" key="7">
    <source>
        <dbReference type="Pfam" id="PF14508"/>
    </source>
</evidence>
<comment type="caution">
    <text evidence="9">The sequence shown here is derived from an EMBL/GenBank/DDBJ whole genome shotgun (WGS) entry which is preliminary data.</text>
</comment>
<dbReference type="Gene3D" id="3.20.20.70">
    <property type="entry name" value="Aldolase class I"/>
    <property type="match status" value="1"/>
</dbReference>
<comment type="cofactor">
    <cofactor evidence="1">
        <name>Ca(2+)</name>
        <dbReference type="ChEBI" id="CHEBI:29108"/>
    </cofactor>
</comment>
<dbReference type="InterPro" id="IPR029483">
    <property type="entry name" value="GH97_C"/>
</dbReference>
<dbReference type="PANTHER" id="PTHR35803">
    <property type="entry name" value="GLUCAN 1,4-ALPHA-GLUCOSIDASE SUSB-RELATED"/>
    <property type="match status" value="1"/>
</dbReference>
<evidence type="ECO:0000256" key="2">
    <source>
        <dbReference type="ARBA" id="ARBA00011245"/>
    </source>
</evidence>
<dbReference type="PANTHER" id="PTHR35803:SF2">
    <property type="entry name" value="RETAINING ALPHA-GALACTOSIDASE"/>
    <property type="match status" value="1"/>
</dbReference>
<dbReference type="Pfam" id="PF10566">
    <property type="entry name" value="Glyco_hydro_97"/>
    <property type="match status" value="1"/>
</dbReference>
<keyword evidence="5" id="KW-0326">Glycosidase</keyword>
<dbReference type="InterPro" id="IPR014718">
    <property type="entry name" value="GH-type_carb-bd"/>
</dbReference>
<evidence type="ECO:0000256" key="5">
    <source>
        <dbReference type="ARBA" id="ARBA00023295"/>
    </source>
</evidence>
<keyword evidence="10" id="KW-1185">Reference proteome</keyword>
<dbReference type="Pfam" id="PF14509">
    <property type="entry name" value="GH97_C"/>
    <property type="match status" value="1"/>
</dbReference>
<gene>
    <name evidence="9" type="ORF">DU508_09235</name>
</gene>
<evidence type="ECO:0000259" key="6">
    <source>
        <dbReference type="Pfam" id="PF10566"/>
    </source>
</evidence>
<evidence type="ECO:0000256" key="1">
    <source>
        <dbReference type="ARBA" id="ARBA00001913"/>
    </source>
</evidence>
<protein>
    <submittedName>
        <fullName evidence="9">Glycoside hydrolase family 97 protein</fullName>
    </submittedName>
</protein>
<keyword evidence="4" id="KW-0106">Calcium</keyword>
<dbReference type="Gene3D" id="2.70.98.10">
    <property type="match status" value="1"/>
</dbReference>
<dbReference type="Pfam" id="PF14508">
    <property type="entry name" value="GH97_N"/>
    <property type="match status" value="1"/>
</dbReference>
<keyword evidence="3 9" id="KW-0378">Hydrolase</keyword>
<dbReference type="InterPro" id="IPR017853">
    <property type="entry name" value="GH"/>
</dbReference>
<dbReference type="InterPro" id="IPR029486">
    <property type="entry name" value="GH97_N"/>
</dbReference>
<reference evidence="9 10" key="1">
    <citation type="submission" date="2018-07" db="EMBL/GenBank/DDBJ databases">
        <title>Pedobacter sp. nov., isolated from soil.</title>
        <authorList>
            <person name="Zhou L.Y."/>
            <person name="Du Z.J."/>
        </authorList>
    </citation>
    <scope>NUCLEOTIDE SEQUENCE [LARGE SCALE GENOMIC DNA]</scope>
    <source>
        <strain evidence="9 10">JDX94</strain>
    </source>
</reference>
<comment type="subunit">
    <text evidence="2">Monomer.</text>
</comment>
<dbReference type="GO" id="GO:0016798">
    <property type="term" value="F:hydrolase activity, acting on glycosyl bonds"/>
    <property type="evidence" value="ECO:0007669"/>
    <property type="project" value="UniProtKB-KW"/>
</dbReference>
<dbReference type="EMBL" id="QPKV01000003">
    <property type="protein sequence ID" value="RDC57339.1"/>
    <property type="molecule type" value="Genomic_DNA"/>
</dbReference>
<evidence type="ECO:0000256" key="4">
    <source>
        <dbReference type="ARBA" id="ARBA00022837"/>
    </source>
</evidence>
<feature type="domain" description="Glycosyl-hydrolase 97 N-terminal" evidence="7">
    <location>
        <begin position="66"/>
        <end position="308"/>
    </location>
</feature>
<dbReference type="InterPro" id="IPR052720">
    <property type="entry name" value="Glycosyl_hydrolase_97"/>
</dbReference>
<accession>A0A369Q323</accession>
<name>A0A369Q323_9SPHI</name>
<evidence type="ECO:0000259" key="8">
    <source>
        <dbReference type="Pfam" id="PF14509"/>
    </source>
</evidence>
<proteinExistence type="predicted"/>
<evidence type="ECO:0000313" key="9">
    <source>
        <dbReference type="EMBL" id="RDC57339.1"/>
    </source>
</evidence>
<dbReference type="SUPFAM" id="SSF51445">
    <property type="entry name" value="(Trans)glycosidases"/>
    <property type="match status" value="1"/>
</dbReference>
<evidence type="ECO:0000313" key="10">
    <source>
        <dbReference type="Proteomes" id="UP000253961"/>
    </source>
</evidence>